<evidence type="ECO:0000313" key="3">
    <source>
        <dbReference type="Proteomes" id="UP000694844"/>
    </source>
</evidence>
<feature type="region of interest" description="Disordered" evidence="2">
    <location>
        <begin position="1"/>
        <end position="37"/>
    </location>
</feature>
<dbReference type="OrthoDB" id="5965452at2759"/>
<accession>A0A8B8CMS1</accession>
<evidence type="ECO:0000256" key="2">
    <source>
        <dbReference type="SAM" id="MobiDB-lite"/>
    </source>
</evidence>
<reference evidence="3" key="1">
    <citation type="submission" date="2024-06" db="UniProtKB">
        <authorList>
            <consortium name="RefSeq"/>
        </authorList>
    </citation>
    <scope>NUCLEOTIDE SEQUENCE [LARGE SCALE GENOMIC DNA]</scope>
</reference>
<dbReference type="AlphaFoldDB" id="A0A8B8CMS1"/>
<dbReference type="RefSeq" id="XP_022315671.1">
    <property type="nucleotide sequence ID" value="XM_022459963.1"/>
</dbReference>
<feature type="compositionally biased region" description="Basic and acidic residues" evidence="2">
    <location>
        <begin position="8"/>
        <end position="27"/>
    </location>
</feature>
<feature type="region of interest" description="Disordered" evidence="2">
    <location>
        <begin position="58"/>
        <end position="80"/>
    </location>
</feature>
<dbReference type="RefSeq" id="XP_022315676.1">
    <property type="nucleotide sequence ID" value="XM_022459968.1"/>
</dbReference>
<evidence type="ECO:0000256" key="1">
    <source>
        <dbReference type="ARBA" id="ARBA00005489"/>
    </source>
</evidence>
<dbReference type="KEGG" id="cvn:111119612"/>
<protein>
    <submittedName>
        <fullName evidence="4 5">Protein FAM167A-like</fullName>
    </submittedName>
</protein>
<name>A0A8B8CMS1_CRAVI</name>
<dbReference type="Pfam" id="PF11652">
    <property type="entry name" value="FAM167"/>
    <property type="match status" value="1"/>
</dbReference>
<reference evidence="4 5" key="2">
    <citation type="submission" date="2025-04" db="UniProtKB">
        <authorList>
            <consortium name="RefSeq"/>
        </authorList>
    </citation>
    <scope>IDENTIFICATION</scope>
    <source>
        <tissue evidence="4 5">Whole sample</tissue>
    </source>
</reference>
<comment type="similarity">
    <text evidence="1">Belongs to the FAM167 (SEC) family.</text>
</comment>
<dbReference type="InterPro" id="IPR051771">
    <property type="entry name" value="FAM167_domain"/>
</dbReference>
<dbReference type="GeneID" id="111119612"/>
<dbReference type="PANTHER" id="PTHR32289">
    <property type="entry name" value="PROTEIN FAM167A"/>
    <property type="match status" value="1"/>
</dbReference>
<sequence length="234" mass="27067">MLHLSPLNKDKGEGRSEHSPTMKEYRRPSLSVIDETNNNEEEKVLILPSITVTCYDDSNTVSEDNDDASSVTSSRSGSETDLAHLKVTANRLRLATRRSSIVEWKEQYLERPRRRSKPDLKVDFDHNGNDVLTEDRKNKINEALLWIKDELRAMRSQDQALARTLLSLRHDIHQLKLNRSCQEHREMLDDVTKDMEEMQQLKDISDLHVESVENPLKHLGVTSYNLTARRFSTC</sequence>
<evidence type="ECO:0000313" key="5">
    <source>
        <dbReference type="RefSeq" id="XP_022315676.1"/>
    </source>
</evidence>
<evidence type="ECO:0000313" key="4">
    <source>
        <dbReference type="RefSeq" id="XP_022315671.1"/>
    </source>
</evidence>
<organism evidence="3 5">
    <name type="scientific">Crassostrea virginica</name>
    <name type="common">Eastern oyster</name>
    <dbReference type="NCBI Taxonomy" id="6565"/>
    <lineage>
        <taxon>Eukaryota</taxon>
        <taxon>Metazoa</taxon>
        <taxon>Spiralia</taxon>
        <taxon>Lophotrochozoa</taxon>
        <taxon>Mollusca</taxon>
        <taxon>Bivalvia</taxon>
        <taxon>Autobranchia</taxon>
        <taxon>Pteriomorphia</taxon>
        <taxon>Ostreida</taxon>
        <taxon>Ostreoidea</taxon>
        <taxon>Ostreidae</taxon>
        <taxon>Crassostrea</taxon>
    </lineage>
</organism>
<gene>
    <name evidence="4 5" type="primary">LOC111119612</name>
</gene>
<dbReference type="PANTHER" id="PTHR32289:SF1">
    <property type="entry name" value="PROTEIN FAM167A-LIKE"/>
    <property type="match status" value="1"/>
</dbReference>
<keyword evidence="3" id="KW-1185">Reference proteome</keyword>
<proteinExistence type="inferred from homology"/>
<dbReference type="InterPro" id="IPR024280">
    <property type="entry name" value="FAM167"/>
</dbReference>
<dbReference type="Proteomes" id="UP000694844">
    <property type="component" value="Chromosome 1"/>
</dbReference>